<keyword evidence="5 9" id="KW-0547">Nucleotide-binding</keyword>
<dbReference type="Gene3D" id="3.40.50.11040">
    <property type="match status" value="1"/>
</dbReference>
<evidence type="ECO:0000313" key="11">
    <source>
        <dbReference type="EMBL" id="TMP85522.1"/>
    </source>
</evidence>
<dbReference type="GO" id="GO:1904812">
    <property type="term" value="P:rRNA acetylation involved in maturation of SSU-rRNA"/>
    <property type="evidence" value="ECO:0007669"/>
    <property type="project" value="TreeGrafter"/>
</dbReference>
<keyword evidence="2 9" id="KW-0820">tRNA-binding</keyword>
<keyword evidence="4 9" id="KW-0819">tRNA processing</keyword>
<proteinExistence type="inferred from homology"/>
<dbReference type="HAMAP" id="MF_01886">
    <property type="entry name" value="tRNA_acetyltr_TmcA"/>
    <property type="match status" value="1"/>
</dbReference>
<dbReference type="Gene3D" id="3.40.630.30">
    <property type="match status" value="1"/>
</dbReference>
<evidence type="ECO:0000256" key="2">
    <source>
        <dbReference type="ARBA" id="ARBA00022555"/>
    </source>
</evidence>
<feature type="binding site" evidence="9">
    <location>
        <position position="351"/>
    </location>
    <ligand>
        <name>ATP</name>
        <dbReference type="ChEBI" id="CHEBI:30616"/>
    </ligand>
</feature>
<dbReference type="GO" id="GO:0000049">
    <property type="term" value="F:tRNA binding"/>
    <property type="evidence" value="ECO:0007669"/>
    <property type="project" value="UniProtKB-UniRule"/>
</dbReference>
<evidence type="ECO:0000256" key="1">
    <source>
        <dbReference type="ARBA" id="ARBA00022490"/>
    </source>
</evidence>
<evidence type="ECO:0000259" key="10">
    <source>
        <dbReference type="PROSITE" id="PS51186"/>
    </source>
</evidence>
<evidence type="ECO:0000256" key="8">
    <source>
        <dbReference type="ARBA" id="ARBA00023315"/>
    </source>
</evidence>
<comment type="catalytic activity">
    <reaction evidence="9">
        <text>cytidine(34) in elongator tRNA(Met) + acetyl-CoA + ATP + H2O = N(4)-acetylcytidine(34) in elongator tRNA(Met) + ADP + phosphate + CoA + H(+)</text>
        <dbReference type="Rhea" id="RHEA:43788"/>
        <dbReference type="Rhea" id="RHEA-COMP:10693"/>
        <dbReference type="Rhea" id="RHEA-COMP:10694"/>
        <dbReference type="ChEBI" id="CHEBI:15377"/>
        <dbReference type="ChEBI" id="CHEBI:15378"/>
        <dbReference type="ChEBI" id="CHEBI:30616"/>
        <dbReference type="ChEBI" id="CHEBI:43474"/>
        <dbReference type="ChEBI" id="CHEBI:57287"/>
        <dbReference type="ChEBI" id="CHEBI:57288"/>
        <dbReference type="ChEBI" id="CHEBI:74900"/>
        <dbReference type="ChEBI" id="CHEBI:82748"/>
        <dbReference type="ChEBI" id="CHEBI:456216"/>
        <dbReference type="EC" id="2.3.1.193"/>
    </reaction>
</comment>
<dbReference type="Gene3D" id="3.40.50.300">
    <property type="entry name" value="P-loop containing nucleotide triphosphate hydrolases"/>
    <property type="match status" value="1"/>
</dbReference>
<evidence type="ECO:0000256" key="7">
    <source>
        <dbReference type="ARBA" id="ARBA00022884"/>
    </source>
</evidence>
<dbReference type="InterPro" id="IPR007807">
    <property type="entry name" value="TcmA/NAT10_helicase"/>
</dbReference>
<keyword evidence="3 9" id="KW-0808">Transferase</keyword>
<dbReference type="GO" id="GO:0005737">
    <property type="term" value="C:cytoplasm"/>
    <property type="evidence" value="ECO:0007669"/>
    <property type="project" value="UniProtKB-SubCell"/>
</dbReference>
<evidence type="ECO:0000313" key="12">
    <source>
        <dbReference type="Proteomes" id="UP000305874"/>
    </source>
</evidence>
<dbReference type="GO" id="GO:0005524">
    <property type="term" value="F:ATP binding"/>
    <property type="evidence" value="ECO:0007669"/>
    <property type="project" value="UniProtKB-UniRule"/>
</dbReference>
<protein>
    <recommendedName>
        <fullName evidence="9">tRNA(Met) cytidine acetyltransferase TmcA</fullName>
        <ecNumber evidence="9">2.3.1.193</ecNumber>
    </recommendedName>
</protein>
<dbReference type="GO" id="GO:0051392">
    <property type="term" value="F:tRNA cytidine N4-acetyltransferase activity"/>
    <property type="evidence" value="ECO:0007669"/>
    <property type="project" value="UniProtKB-UniRule"/>
</dbReference>
<dbReference type="PANTHER" id="PTHR10925:SF5">
    <property type="entry name" value="RNA CYTIDINE ACETYLTRANSFERASE"/>
    <property type="match status" value="1"/>
</dbReference>
<dbReference type="GO" id="GO:0002101">
    <property type="term" value="P:tRNA wobble cytosine modification"/>
    <property type="evidence" value="ECO:0007669"/>
    <property type="project" value="UniProtKB-UniRule"/>
</dbReference>
<evidence type="ECO:0000256" key="5">
    <source>
        <dbReference type="ARBA" id="ARBA00022741"/>
    </source>
</evidence>
<dbReference type="Pfam" id="PF13718">
    <property type="entry name" value="GNAT_acetyltr_2"/>
    <property type="match status" value="2"/>
</dbReference>
<keyword evidence="7 9" id="KW-0694">RNA-binding</keyword>
<comment type="similarity">
    <text evidence="9">Belongs to the TmcA family.</text>
</comment>
<dbReference type="InterPro" id="IPR024914">
    <property type="entry name" value="tRNA_acetyltr_TmcA"/>
</dbReference>
<feature type="domain" description="N-acetyltransferase" evidence="10">
    <location>
        <begin position="390"/>
        <end position="571"/>
    </location>
</feature>
<dbReference type="Pfam" id="PF05127">
    <property type="entry name" value="NAT10_TcmA_helicase"/>
    <property type="match status" value="1"/>
</dbReference>
<dbReference type="InterPro" id="IPR016181">
    <property type="entry name" value="Acyl_CoA_acyltransferase"/>
</dbReference>
<dbReference type="InterPro" id="IPR027417">
    <property type="entry name" value="P-loop_NTPase"/>
</dbReference>
<comment type="function">
    <text evidence="9">Catalyzes the formation of N(4)-acetylcytidine (ac(4)C) at the wobble position of tRNA(Met), by using acetyl-CoA as an acetyl donor and ATP (or GTP).</text>
</comment>
<dbReference type="Proteomes" id="UP000305874">
    <property type="component" value="Unassembled WGS sequence"/>
</dbReference>
<keyword evidence="6 9" id="KW-0067">ATP-binding</keyword>
<evidence type="ECO:0000256" key="9">
    <source>
        <dbReference type="HAMAP-Rule" id="MF_01886"/>
    </source>
</evidence>
<organism evidence="11 12">
    <name type="scientific">Pseudoalteromonas ruthenica</name>
    <dbReference type="NCBI Taxonomy" id="151081"/>
    <lineage>
        <taxon>Bacteria</taxon>
        <taxon>Pseudomonadati</taxon>
        <taxon>Pseudomonadota</taxon>
        <taxon>Gammaproteobacteria</taxon>
        <taxon>Alteromonadales</taxon>
        <taxon>Pseudoalteromonadaceae</taxon>
        <taxon>Pseudoalteromonas</taxon>
    </lineage>
</organism>
<comment type="caution">
    <text evidence="11">The sequence shown here is derived from an EMBL/GenBank/DDBJ whole genome shotgun (WGS) entry which is preliminary data.</text>
</comment>
<reference evidence="11 12" key="1">
    <citation type="submission" date="2017-12" db="EMBL/GenBank/DDBJ databases">
        <authorList>
            <person name="Paulsen S."/>
            <person name="Gram L.K."/>
        </authorList>
    </citation>
    <scope>NUCLEOTIDE SEQUENCE [LARGE SCALE GENOMIC DNA]</scope>
    <source>
        <strain evidence="11 12">S2897</strain>
    </source>
</reference>
<feature type="binding site" evidence="9">
    <location>
        <position position="190"/>
    </location>
    <ligand>
        <name>ATP</name>
        <dbReference type="ChEBI" id="CHEBI:30616"/>
    </ligand>
</feature>
<sequence>MLVANGWSPLMRAYKQSELASLLSGLTQRRWRQLLLLRGEPSWCTQQLQYLQQDTDSDWFTLSKSNHCVDNQWPEHLHQILGQEHSFVAYDCYSGFYADKVAAAAGTVKAGGLMVVMLPENTHDFVDPGINKVLPYGHPQPESCLFWRWFEQQLVDCKPLSLCQSAHTHQALTYQSLTYTTASSQDYSEQEQAIAMIIKTATGRANRPLVLSADRGRGKSAALGISAAKLPDKDIILCAIQRRSLDSAFKHLAEQAQLDADNGNQLANVRFMPPDKLISEQPQCDVLFVDEAATIPIPILKQLLTLYPRVVFASTMAGYEGSGRGYTLRFLDFLKKAYKNHRTFNMVTPIRFANGDPLEQSINRLLLLDMRTPMPTQRVDNSEVEPLKVPAHSLLTDAALLEQCFSLLVLAHYQTSANDLRQLLDAPSQHLYICRDGAKVIGVALVSMEGELDQDISSSIAIGQRRPQGHLLAQSMINMSGDAELGQLSYARIVRIAIVPELHHQGLGHLLLSFIEQDIRQSQVAVVGTSFGAHAALLAFWQSANYRTIKLGSKRDHVSGEHSALMVKGLNSLGTSSVANLNQSWCQDMPLLLSHCFNDIAPKLTLQLLKEAPTRPLTEADRLCLTRFVNNEIPLNLCYGALYRAIAGNWSLLFNVDDEAQALILHTLGINKRVVDLQQSKKQTNKVLIALASQIIT</sequence>
<dbReference type="PANTHER" id="PTHR10925">
    <property type="entry name" value="N-ACETYLTRANSFERASE 10"/>
    <property type="match status" value="1"/>
</dbReference>
<dbReference type="AlphaFoldDB" id="A0A5S3YZR6"/>
<dbReference type="EMBL" id="PNCG01000024">
    <property type="protein sequence ID" value="TMP85522.1"/>
    <property type="molecule type" value="Genomic_DNA"/>
</dbReference>
<dbReference type="EC" id="2.3.1.193" evidence="9"/>
<dbReference type="SUPFAM" id="SSF55729">
    <property type="entry name" value="Acyl-CoA N-acyltransferases (Nat)"/>
    <property type="match status" value="1"/>
</dbReference>
<dbReference type="GO" id="GO:0051391">
    <property type="term" value="P:tRNA acetylation"/>
    <property type="evidence" value="ECO:0007669"/>
    <property type="project" value="UniProtKB-UniRule"/>
</dbReference>
<dbReference type="GO" id="GO:1990883">
    <property type="term" value="F:18S rRNA cytidine N-acetyltransferase activity"/>
    <property type="evidence" value="ECO:0007669"/>
    <property type="project" value="TreeGrafter"/>
</dbReference>
<reference evidence="12" key="2">
    <citation type="submission" date="2019-06" db="EMBL/GenBank/DDBJ databases">
        <title>Co-occurence of chitin degradation, pigmentation and bioactivity in marine Pseudoalteromonas.</title>
        <authorList>
            <person name="Sonnenschein E.C."/>
            <person name="Bech P.K."/>
        </authorList>
    </citation>
    <scope>NUCLEOTIDE SEQUENCE [LARGE SCALE GENOMIC DNA]</scope>
    <source>
        <strain evidence="12">S2897</strain>
    </source>
</reference>
<dbReference type="InterPro" id="IPR032672">
    <property type="entry name" value="TmcA/NAT10/Kre33"/>
</dbReference>
<comment type="caution">
    <text evidence="9">Lacks conserved residue(s) required for the propagation of feature annotation.</text>
</comment>
<gene>
    <name evidence="9" type="primary">tmcA</name>
    <name evidence="11" type="ORF">CWC05_17970</name>
</gene>
<evidence type="ECO:0000256" key="3">
    <source>
        <dbReference type="ARBA" id="ARBA00022679"/>
    </source>
</evidence>
<name>A0A5S3YZR6_9GAMM</name>
<dbReference type="InterPro" id="IPR013562">
    <property type="entry name" value="TmcA/NAT10_N"/>
</dbReference>
<keyword evidence="1 9" id="KW-0963">Cytoplasm</keyword>
<dbReference type="SUPFAM" id="SSF52540">
    <property type="entry name" value="P-loop containing nucleoside triphosphate hydrolases"/>
    <property type="match status" value="1"/>
</dbReference>
<evidence type="ECO:0000256" key="6">
    <source>
        <dbReference type="ARBA" id="ARBA00022840"/>
    </source>
</evidence>
<keyword evidence="8 9" id="KW-0012">Acyltransferase</keyword>
<dbReference type="InterPro" id="IPR000182">
    <property type="entry name" value="GNAT_dom"/>
</dbReference>
<dbReference type="Pfam" id="PF08351">
    <property type="entry name" value="TmcA_N"/>
    <property type="match status" value="1"/>
</dbReference>
<dbReference type="PROSITE" id="PS51186">
    <property type="entry name" value="GNAT"/>
    <property type="match status" value="1"/>
</dbReference>
<accession>A0A5S3YZR6</accession>
<comment type="subcellular location">
    <subcellularLocation>
        <location evidence="9">Cytoplasm</location>
    </subcellularLocation>
</comment>
<evidence type="ECO:0000256" key="4">
    <source>
        <dbReference type="ARBA" id="ARBA00022694"/>
    </source>
</evidence>